<dbReference type="Pfam" id="PF00481">
    <property type="entry name" value="PP2C"/>
    <property type="match status" value="1"/>
</dbReference>
<dbReference type="Pfam" id="PF12799">
    <property type="entry name" value="LRR_4"/>
    <property type="match status" value="1"/>
</dbReference>
<dbReference type="CDD" id="cd00143">
    <property type="entry name" value="PP2Cc"/>
    <property type="match status" value="1"/>
</dbReference>
<dbReference type="EMBL" id="DS113943">
    <property type="protein sequence ID" value="EAX92867.1"/>
    <property type="molecule type" value="Genomic_DNA"/>
</dbReference>
<dbReference type="SMART" id="SM00369">
    <property type="entry name" value="LRR_TYP"/>
    <property type="match status" value="8"/>
</dbReference>
<dbReference type="FunCoup" id="A2FQF9">
    <property type="interactions" value="165"/>
</dbReference>
<dbReference type="PRINTS" id="PR00019">
    <property type="entry name" value="LEURICHRPT"/>
</dbReference>
<dbReference type="Gene3D" id="3.60.40.10">
    <property type="entry name" value="PPM-type phosphatase domain"/>
    <property type="match status" value="1"/>
</dbReference>
<dbReference type="InterPro" id="IPR001611">
    <property type="entry name" value="Leu-rich_rpt"/>
</dbReference>
<name>A2FQF9_TRIV3</name>
<dbReference type="Gene3D" id="3.80.10.10">
    <property type="entry name" value="Ribonuclease Inhibitor"/>
    <property type="match status" value="4"/>
</dbReference>
<dbReference type="KEGG" id="tva:4750582"/>
<dbReference type="InterPro" id="IPR025875">
    <property type="entry name" value="Leu-rich_rpt_4"/>
</dbReference>
<dbReference type="PANTHER" id="PTHR48051:SF1">
    <property type="entry name" value="RAS SUPPRESSOR PROTEIN 1"/>
    <property type="match status" value="1"/>
</dbReference>
<dbReference type="PANTHER" id="PTHR48051">
    <property type="match status" value="1"/>
</dbReference>
<dbReference type="eggNOG" id="KOG0618">
    <property type="taxonomic scope" value="Eukaryota"/>
</dbReference>
<dbReference type="DNASU" id="4750582"/>
<dbReference type="VEuPathDB" id="TrichDB:TVAG_321810"/>
<dbReference type="VEuPathDB" id="TrichDB:TVAGG3_0482080"/>
<evidence type="ECO:0000256" key="2">
    <source>
        <dbReference type="ARBA" id="ARBA00022737"/>
    </source>
</evidence>
<reference evidence="4" key="1">
    <citation type="submission" date="2006-10" db="EMBL/GenBank/DDBJ databases">
        <authorList>
            <person name="Amadeo P."/>
            <person name="Zhao Q."/>
            <person name="Wortman J."/>
            <person name="Fraser-Liggett C."/>
            <person name="Carlton J."/>
        </authorList>
    </citation>
    <scope>NUCLEOTIDE SEQUENCE</scope>
    <source>
        <strain evidence="4">G3</strain>
    </source>
</reference>
<dbReference type="SMART" id="SM00365">
    <property type="entry name" value="LRR_SD22"/>
    <property type="match status" value="6"/>
</dbReference>
<dbReference type="SMART" id="SM00332">
    <property type="entry name" value="PP2Cc"/>
    <property type="match status" value="1"/>
</dbReference>
<keyword evidence="1" id="KW-0433">Leucine-rich repeat</keyword>
<accession>A2FQF9</accession>
<protein>
    <submittedName>
        <fullName evidence="4">Leucine Rich Repeat family protein</fullName>
    </submittedName>
</protein>
<dbReference type="Pfam" id="PF13516">
    <property type="entry name" value="LRR_6"/>
    <property type="match status" value="2"/>
</dbReference>
<keyword evidence="5" id="KW-1185">Reference proteome</keyword>
<reference evidence="4" key="2">
    <citation type="journal article" date="2007" name="Science">
        <title>Draft genome sequence of the sexually transmitted pathogen Trichomonas vaginalis.</title>
        <authorList>
            <person name="Carlton J.M."/>
            <person name="Hirt R.P."/>
            <person name="Silva J.C."/>
            <person name="Delcher A.L."/>
            <person name="Schatz M."/>
            <person name="Zhao Q."/>
            <person name="Wortman J.R."/>
            <person name="Bidwell S.L."/>
            <person name="Alsmark U.C.M."/>
            <person name="Besteiro S."/>
            <person name="Sicheritz-Ponten T."/>
            <person name="Noel C.J."/>
            <person name="Dacks J.B."/>
            <person name="Foster P.G."/>
            <person name="Simillion C."/>
            <person name="Van de Peer Y."/>
            <person name="Miranda-Saavedra D."/>
            <person name="Barton G.J."/>
            <person name="Westrop G.D."/>
            <person name="Mueller S."/>
            <person name="Dessi D."/>
            <person name="Fiori P.L."/>
            <person name="Ren Q."/>
            <person name="Paulsen I."/>
            <person name="Zhang H."/>
            <person name="Bastida-Corcuera F.D."/>
            <person name="Simoes-Barbosa A."/>
            <person name="Brown M.T."/>
            <person name="Hayes R.D."/>
            <person name="Mukherjee M."/>
            <person name="Okumura C.Y."/>
            <person name="Schneider R."/>
            <person name="Smith A.J."/>
            <person name="Vanacova S."/>
            <person name="Villalvazo M."/>
            <person name="Haas B.J."/>
            <person name="Pertea M."/>
            <person name="Feldblyum T.V."/>
            <person name="Utterback T.R."/>
            <person name="Shu C.L."/>
            <person name="Osoegawa K."/>
            <person name="de Jong P.J."/>
            <person name="Hrdy I."/>
            <person name="Horvathova L."/>
            <person name="Zubacova Z."/>
            <person name="Dolezal P."/>
            <person name="Malik S.B."/>
            <person name="Logsdon J.M. Jr."/>
            <person name="Henze K."/>
            <person name="Gupta A."/>
            <person name="Wang C.C."/>
            <person name="Dunne R.L."/>
            <person name="Upcroft J.A."/>
            <person name="Upcroft P."/>
            <person name="White O."/>
            <person name="Salzberg S.L."/>
            <person name="Tang P."/>
            <person name="Chiu C.-H."/>
            <person name="Lee Y.-S."/>
            <person name="Embley T.M."/>
            <person name="Coombs G.H."/>
            <person name="Mottram J.C."/>
            <person name="Tachezy J."/>
            <person name="Fraser-Liggett C.M."/>
            <person name="Johnson P.J."/>
        </authorList>
    </citation>
    <scope>NUCLEOTIDE SEQUENCE [LARGE SCALE GENOMIC DNA]</scope>
    <source>
        <strain evidence="4">G3</strain>
    </source>
</reference>
<dbReference type="SUPFAM" id="SSF52058">
    <property type="entry name" value="L domain-like"/>
    <property type="match status" value="3"/>
</dbReference>
<dbReference type="PROSITE" id="PS51746">
    <property type="entry name" value="PPM_2"/>
    <property type="match status" value="1"/>
</dbReference>
<dbReference type="STRING" id="5722.A2FQF9"/>
<organism evidence="4 5">
    <name type="scientific">Trichomonas vaginalis (strain ATCC PRA-98 / G3)</name>
    <dbReference type="NCBI Taxonomy" id="412133"/>
    <lineage>
        <taxon>Eukaryota</taxon>
        <taxon>Metamonada</taxon>
        <taxon>Parabasalia</taxon>
        <taxon>Trichomonadida</taxon>
        <taxon>Trichomonadidae</taxon>
        <taxon>Trichomonas</taxon>
    </lineage>
</organism>
<evidence type="ECO:0000256" key="1">
    <source>
        <dbReference type="ARBA" id="ARBA00022614"/>
    </source>
</evidence>
<dbReference type="SMART" id="SM00364">
    <property type="entry name" value="LRR_BAC"/>
    <property type="match status" value="10"/>
</dbReference>
<dbReference type="RefSeq" id="XP_001305797.1">
    <property type="nucleotide sequence ID" value="XM_001305796.1"/>
</dbReference>
<feature type="domain" description="PPM-type phosphatase" evidence="3">
    <location>
        <begin position="561"/>
        <end position="796"/>
    </location>
</feature>
<dbReference type="InterPro" id="IPR036457">
    <property type="entry name" value="PPM-type-like_dom_sf"/>
</dbReference>
<evidence type="ECO:0000313" key="4">
    <source>
        <dbReference type="EMBL" id="EAX92867.1"/>
    </source>
</evidence>
<dbReference type="GO" id="GO:0005737">
    <property type="term" value="C:cytoplasm"/>
    <property type="evidence" value="ECO:0000318"/>
    <property type="project" value="GO_Central"/>
</dbReference>
<dbReference type="InterPro" id="IPR050216">
    <property type="entry name" value="LRR_domain-containing"/>
</dbReference>
<dbReference type="OrthoDB" id="676979at2759"/>
<dbReference type="AlphaFoldDB" id="A2FQF9"/>
<dbReference type="SUPFAM" id="SSF81606">
    <property type="entry name" value="PP2C-like"/>
    <property type="match status" value="1"/>
</dbReference>
<dbReference type="InterPro" id="IPR032675">
    <property type="entry name" value="LRR_dom_sf"/>
</dbReference>
<dbReference type="SMR" id="A2FQF9"/>
<sequence>MGNEQSHGGKQIVINEQQIAKLPYNVGDLSEVTLMNLDKNLFKKLPTDLQSLVVLSMQYNELSEDTTDVVNAISSFKKLQSLDISNNLFSLYPEGFNALHGLRKLVMNNNKVMDFNMCYPKLEYLDISQNQLQRLPPLPNTIKELHIGFNHFDKIELMHQKLTVLKISLCDIKEIGVFNLPSLQELDLSRNKLTKYPDFVKCTPNLKILHLSDNFCPEIPKLPNTITQFFFCYNNCLFIPDHIANLPKLKHLDVSFNKIKVVKNLPSSLVYFIASENDFETVSLDKLENLEYFFVERNHLTHIPNISMPKLRKMNVSCNELETFESTLPNLEKLLLQFNNLTEIPEWVYKCKNLKIANFNHNKITQISPSFSKSKIKEFSISFNRVLQIPQLSKHIEDLSCSFCGLKTLPSGGENLKKIIAGNNLIEKVPIYPSILEIHLCTNKLTEFPEINDQTITVDVSRNKITQVPLQKIQKLRELDVSYNKISKFEQIKLPYIFSLKIGHNPLSFAFDHTLYPNLNFLDVIATDISFTDEKPPIMNIHVSKNKLKTPHCMLNLTFNWLSFCEMRGTRDTVEDMFVCKANPVDNQACMAIFDGHGGSKTSYYACGVFIKLYTSAKMIFSKQWLRGTMRGISESVKTKLFPDGSTAAVAMFKDRKLITSTIGDSRIIVMTEDGKLKYENRVHKPTQREEFERVHEAGGSVYGFRLQNSLALSRTMGDIAVPGISAESEEDEVNLDEEDRWVIVGCDGVFDELPMSFVGELCKKAKSAIGLSHSLRTAAFAARSQDNITVVALDVKTLYSKVELASDMNSTMRE</sequence>
<gene>
    <name evidence="4" type="ORF">TVAG_321810</name>
</gene>
<proteinExistence type="predicted"/>
<dbReference type="OMA" id="HIPNISM"/>
<dbReference type="Proteomes" id="UP000001542">
    <property type="component" value="Unassembled WGS sequence"/>
</dbReference>
<dbReference type="InterPro" id="IPR003591">
    <property type="entry name" value="Leu-rich_rpt_typical-subtyp"/>
</dbReference>
<dbReference type="PROSITE" id="PS51450">
    <property type="entry name" value="LRR"/>
    <property type="match status" value="5"/>
</dbReference>
<keyword evidence="2" id="KW-0677">Repeat</keyword>
<dbReference type="InParanoid" id="A2FQF9"/>
<evidence type="ECO:0000259" key="3">
    <source>
        <dbReference type="PROSITE" id="PS51746"/>
    </source>
</evidence>
<dbReference type="InterPro" id="IPR001932">
    <property type="entry name" value="PPM-type_phosphatase-like_dom"/>
</dbReference>
<evidence type="ECO:0000313" key="5">
    <source>
        <dbReference type="Proteomes" id="UP000001542"/>
    </source>
</evidence>